<dbReference type="AlphaFoldDB" id="X1SDU9"/>
<accession>X1SDU9</accession>
<proteinExistence type="predicted"/>
<gene>
    <name evidence="1" type="ORF">S12H4_40201</name>
</gene>
<protein>
    <submittedName>
        <fullName evidence="1">Uncharacterized protein</fullName>
    </submittedName>
</protein>
<organism evidence="1">
    <name type="scientific">marine sediment metagenome</name>
    <dbReference type="NCBI Taxonomy" id="412755"/>
    <lineage>
        <taxon>unclassified sequences</taxon>
        <taxon>metagenomes</taxon>
        <taxon>ecological metagenomes</taxon>
    </lineage>
</organism>
<evidence type="ECO:0000313" key="1">
    <source>
        <dbReference type="EMBL" id="GAI91192.1"/>
    </source>
</evidence>
<name>X1SDU9_9ZZZZ</name>
<dbReference type="EMBL" id="BARW01024382">
    <property type="protein sequence ID" value="GAI91192.1"/>
    <property type="molecule type" value="Genomic_DNA"/>
</dbReference>
<feature type="non-terminal residue" evidence="1">
    <location>
        <position position="1"/>
    </location>
</feature>
<comment type="caution">
    <text evidence="1">The sequence shown here is derived from an EMBL/GenBank/DDBJ whole genome shotgun (WGS) entry which is preliminary data.</text>
</comment>
<sequence>NMTSKLNDRIAKAKGWTRSEKRVPFTNLRYDPEIWCVHKYTHWHNPKGKPAPRPDFTGTLEGVAGMLRGLCNREREIGSTKRWYITHTPNGYTCQRAVGVEVWESYTSEQFGLCVGEAWLSVFGEEAADGSTN</sequence>
<reference evidence="1" key="1">
    <citation type="journal article" date="2014" name="Front. Microbiol.">
        <title>High frequency of phylogenetically diverse reductive dehalogenase-homologous genes in deep subseafloor sedimentary metagenomes.</title>
        <authorList>
            <person name="Kawai M."/>
            <person name="Futagami T."/>
            <person name="Toyoda A."/>
            <person name="Takaki Y."/>
            <person name="Nishi S."/>
            <person name="Hori S."/>
            <person name="Arai W."/>
            <person name="Tsubouchi T."/>
            <person name="Morono Y."/>
            <person name="Uchiyama I."/>
            <person name="Ito T."/>
            <person name="Fujiyama A."/>
            <person name="Inagaki F."/>
            <person name="Takami H."/>
        </authorList>
    </citation>
    <scope>NUCLEOTIDE SEQUENCE</scope>
    <source>
        <strain evidence="1">Expedition CK06-06</strain>
    </source>
</reference>